<feature type="domain" description="HTH tetR-type" evidence="3">
    <location>
        <begin position="1"/>
        <end position="61"/>
    </location>
</feature>
<evidence type="ECO:0000313" key="4">
    <source>
        <dbReference type="EMBL" id="MBO2447527.1"/>
    </source>
</evidence>
<organism evidence="4 5">
    <name type="scientific">Actinomadura barringtoniae</name>
    <dbReference type="NCBI Taxonomy" id="1427535"/>
    <lineage>
        <taxon>Bacteria</taxon>
        <taxon>Bacillati</taxon>
        <taxon>Actinomycetota</taxon>
        <taxon>Actinomycetes</taxon>
        <taxon>Streptosporangiales</taxon>
        <taxon>Thermomonosporaceae</taxon>
        <taxon>Actinomadura</taxon>
    </lineage>
</organism>
<dbReference type="PANTHER" id="PTHR30055:SF239">
    <property type="entry name" value="TRANSCRIPTIONAL REGULATORY PROTEIN"/>
    <property type="match status" value="1"/>
</dbReference>
<evidence type="ECO:0000256" key="2">
    <source>
        <dbReference type="PROSITE-ProRule" id="PRU00335"/>
    </source>
</evidence>
<dbReference type="GO" id="GO:0000976">
    <property type="term" value="F:transcription cis-regulatory region binding"/>
    <property type="evidence" value="ECO:0007669"/>
    <property type="project" value="TreeGrafter"/>
</dbReference>
<reference evidence="4" key="1">
    <citation type="submission" date="2021-03" db="EMBL/GenBank/DDBJ databases">
        <authorList>
            <person name="Kanchanasin P."/>
            <person name="Saeng-In P."/>
            <person name="Phongsopitanun W."/>
            <person name="Yuki M."/>
            <person name="Kudo T."/>
            <person name="Ohkuma M."/>
            <person name="Tanasupawat S."/>
        </authorList>
    </citation>
    <scope>NUCLEOTIDE SEQUENCE</scope>
    <source>
        <strain evidence="4">GKU 128</strain>
    </source>
</reference>
<evidence type="ECO:0000256" key="1">
    <source>
        <dbReference type="ARBA" id="ARBA00023125"/>
    </source>
</evidence>
<keyword evidence="1 2" id="KW-0238">DNA-binding</keyword>
<dbReference type="EMBL" id="JAGEOJ010000004">
    <property type="protein sequence ID" value="MBO2447527.1"/>
    <property type="molecule type" value="Genomic_DNA"/>
</dbReference>
<dbReference type="AlphaFoldDB" id="A0A939P8T5"/>
<dbReference type="PANTHER" id="PTHR30055">
    <property type="entry name" value="HTH-TYPE TRANSCRIPTIONAL REGULATOR RUTR"/>
    <property type="match status" value="1"/>
</dbReference>
<protein>
    <submittedName>
        <fullName evidence="4">TetR/AcrR family transcriptional regulator</fullName>
    </submittedName>
</protein>
<dbReference type="RefSeq" id="WP_208255171.1">
    <property type="nucleotide sequence ID" value="NZ_JAGEOJ010000004.1"/>
</dbReference>
<evidence type="ECO:0000259" key="3">
    <source>
        <dbReference type="PROSITE" id="PS50977"/>
    </source>
</evidence>
<dbReference type="InterPro" id="IPR009057">
    <property type="entry name" value="Homeodomain-like_sf"/>
</dbReference>
<dbReference type="PROSITE" id="PS50977">
    <property type="entry name" value="HTH_TETR_2"/>
    <property type="match status" value="1"/>
</dbReference>
<dbReference type="Pfam" id="PF00440">
    <property type="entry name" value="TetR_N"/>
    <property type="match status" value="1"/>
</dbReference>
<dbReference type="InterPro" id="IPR050109">
    <property type="entry name" value="HTH-type_TetR-like_transc_reg"/>
</dbReference>
<name>A0A939P8T5_9ACTN</name>
<dbReference type="InterPro" id="IPR001647">
    <property type="entry name" value="HTH_TetR"/>
</dbReference>
<comment type="caution">
    <text evidence="4">The sequence shown here is derived from an EMBL/GenBank/DDBJ whole genome shotgun (WGS) entry which is preliminary data.</text>
</comment>
<proteinExistence type="predicted"/>
<keyword evidence="5" id="KW-1185">Reference proteome</keyword>
<dbReference type="GO" id="GO:0003700">
    <property type="term" value="F:DNA-binding transcription factor activity"/>
    <property type="evidence" value="ECO:0007669"/>
    <property type="project" value="TreeGrafter"/>
</dbReference>
<dbReference type="Gene3D" id="1.10.357.10">
    <property type="entry name" value="Tetracycline Repressor, domain 2"/>
    <property type="match status" value="1"/>
</dbReference>
<accession>A0A939P8T5</accession>
<sequence length="185" mass="20644">MASTNDWLDAGLEILATEGAPAITIERLTERLGLTKGSFYHHFKGMGGYKTGLLAHLEEVTTTRYIELTEQDPEAPPMVKLQRLRDLVVGMEREGPDLEVALRAWAQQDAEVRALQERIDARRLDYLRALWTGLTGDPEEADQVAKLLYLVVIGAGHLIPPIPKTELGVLFELTTRLAARDRAFP</sequence>
<feature type="DNA-binding region" description="H-T-H motif" evidence="2">
    <location>
        <begin position="24"/>
        <end position="43"/>
    </location>
</feature>
<dbReference type="Proteomes" id="UP000669179">
    <property type="component" value="Unassembled WGS sequence"/>
</dbReference>
<gene>
    <name evidence="4" type="ORF">J4573_10545</name>
</gene>
<evidence type="ECO:0000313" key="5">
    <source>
        <dbReference type="Proteomes" id="UP000669179"/>
    </source>
</evidence>
<dbReference type="SUPFAM" id="SSF46689">
    <property type="entry name" value="Homeodomain-like"/>
    <property type="match status" value="1"/>
</dbReference>